<evidence type="ECO:0000313" key="3">
    <source>
        <dbReference type="Proteomes" id="UP000601435"/>
    </source>
</evidence>
<proteinExistence type="predicted"/>
<feature type="non-terminal residue" evidence="2">
    <location>
        <position position="590"/>
    </location>
</feature>
<name>A0A812RGB8_9DINO</name>
<reference evidence="2" key="1">
    <citation type="submission" date="2021-02" db="EMBL/GenBank/DDBJ databases">
        <authorList>
            <person name="Dougan E. K."/>
            <person name="Rhodes N."/>
            <person name="Thang M."/>
            <person name="Chan C."/>
        </authorList>
    </citation>
    <scope>NUCLEOTIDE SEQUENCE</scope>
</reference>
<organism evidence="2 3">
    <name type="scientific">Symbiodinium necroappetens</name>
    <dbReference type="NCBI Taxonomy" id="1628268"/>
    <lineage>
        <taxon>Eukaryota</taxon>
        <taxon>Sar</taxon>
        <taxon>Alveolata</taxon>
        <taxon>Dinophyceae</taxon>
        <taxon>Suessiales</taxon>
        <taxon>Symbiodiniaceae</taxon>
        <taxon>Symbiodinium</taxon>
    </lineage>
</organism>
<protein>
    <submittedName>
        <fullName evidence="2">Slc24a1 protein</fullName>
    </submittedName>
</protein>
<feature type="region of interest" description="Disordered" evidence="1">
    <location>
        <begin position="91"/>
        <end position="131"/>
    </location>
</feature>
<dbReference type="Proteomes" id="UP000601435">
    <property type="component" value="Unassembled WGS sequence"/>
</dbReference>
<dbReference type="EMBL" id="CAJNJA010019072">
    <property type="protein sequence ID" value="CAE7437956.1"/>
    <property type="molecule type" value="Genomic_DNA"/>
</dbReference>
<sequence length="590" mass="65203">FILIIAPEAVDLPGVAALLPSNMQCQEALPSGAEHWLPDAPAPTQFLLFCSDAADLKSAWQGALKEYESWAQTQDKIKDLTEHILPKKQFRQHWKGERVTKRKHAETDPKQPGEVDAQGEHTSNAKPPPKTMEDYVQEAKDLKLLSPSWCPSKKAKQAIKHAKTWDGGLSARASVISHVLIEKCPSIRSSAVVVGHTTSWPKPAASLAVLPRSIGADVIVVSVSQSSSSNDKGSESRVTIRSLLPAEVCSCKGWKHDILNVSTLSSREAMRVVSKLPYMPMSNFECVVDRRRVECRQKLAVSSTPADVNWVLTAASAQMFRLIGPSLRNPRAMTYFVAVEKKAWEKMLAAERPFLPADTKFHASPDAAVLAVRLKVVAKAAAKTVARGLKVTLSGANPPEIPVWNGEKVHPRIHENTWMMLQVTLGASFQSTCVYHFTVVDAMLRHLNGRYIQIQSINRQVTEKSIGLLHQGCFESVVSSEYELTSSPSTVKVLKNDAEVVAKEQQGICFVFLLKQGVAGMEDFTVGGRQAKFDWDLLDIAEVKRVLAANAPDDYERYEFVPAFSDTTVPALMQFFKKEACYLLEMVCDL</sequence>
<evidence type="ECO:0000256" key="1">
    <source>
        <dbReference type="SAM" id="MobiDB-lite"/>
    </source>
</evidence>
<evidence type="ECO:0000313" key="2">
    <source>
        <dbReference type="EMBL" id="CAE7437956.1"/>
    </source>
</evidence>
<accession>A0A812RGB8</accession>
<feature type="compositionally biased region" description="Basic and acidic residues" evidence="1">
    <location>
        <begin position="94"/>
        <end position="113"/>
    </location>
</feature>
<comment type="caution">
    <text evidence="2">The sequence shown here is derived from an EMBL/GenBank/DDBJ whole genome shotgun (WGS) entry which is preliminary data.</text>
</comment>
<gene>
    <name evidence="2" type="primary">Slc24a1</name>
    <name evidence="2" type="ORF">SNEC2469_LOCUS12042</name>
</gene>
<dbReference type="AlphaFoldDB" id="A0A812RGB8"/>
<keyword evidence="3" id="KW-1185">Reference proteome</keyword>